<dbReference type="PANTHER" id="PTHR30050:SF4">
    <property type="entry name" value="ATP-BINDING PROTEIN RV3427C IN INSERTION SEQUENCE-RELATED"/>
    <property type="match status" value="1"/>
</dbReference>
<keyword evidence="2" id="KW-0067">ATP-binding</keyword>
<dbReference type="Proteomes" id="UP000199652">
    <property type="component" value="Unassembled WGS sequence"/>
</dbReference>
<dbReference type="Pfam" id="PF01695">
    <property type="entry name" value="IstB_IS21"/>
    <property type="match status" value="1"/>
</dbReference>
<name>A0A1H3ESM2_EUBBA</name>
<reference evidence="5" key="1">
    <citation type="submission" date="2016-10" db="EMBL/GenBank/DDBJ databases">
        <authorList>
            <person name="Varghese N."/>
            <person name="Submissions S."/>
        </authorList>
    </citation>
    <scope>NUCLEOTIDE SEQUENCE [LARGE SCALE GENOMIC DNA]</scope>
    <source>
        <strain evidence="5">VPI 5359</strain>
    </source>
</reference>
<dbReference type="InterPro" id="IPR047661">
    <property type="entry name" value="IstB"/>
</dbReference>
<dbReference type="EMBL" id="FNOU01000008">
    <property type="protein sequence ID" value="SDX80919.1"/>
    <property type="molecule type" value="Genomic_DNA"/>
</dbReference>
<evidence type="ECO:0000313" key="5">
    <source>
        <dbReference type="Proteomes" id="UP000199652"/>
    </source>
</evidence>
<evidence type="ECO:0000259" key="3">
    <source>
        <dbReference type="Pfam" id="PF01695"/>
    </source>
</evidence>
<dbReference type="Gene3D" id="3.40.50.300">
    <property type="entry name" value="P-loop containing nucleotide triphosphate hydrolases"/>
    <property type="match status" value="1"/>
</dbReference>
<accession>A0A1H3ESM2</accession>
<dbReference type="GO" id="GO:0006260">
    <property type="term" value="P:DNA replication"/>
    <property type="evidence" value="ECO:0007669"/>
    <property type="project" value="TreeGrafter"/>
</dbReference>
<dbReference type="OrthoDB" id="9776217at2"/>
<organism evidence="4 5">
    <name type="scientific">Eubacterium barkeri</name>
    <name type="common">Clostridium barkeri</name>
    <dbReference type="NCBI Taxonomy" id="1528"/>
    <lineage>
        <taxon>Bacteria</taxon>
        <taxon>Bacillati</taxon>
        <taxon>Bacillota</taxon>
        <taxon>Clostridia</taxon>
        <taxon>Eubacteriales</taxon>
        <taxon>Eubacteriaceae</taxon>
        <taxon>Eubacterium</taxon>
    </lineage>
</organism>
<dbReference type="InterPro" id="IPR002611">
    <property type="entry name" value="IstB_ATP-bd"/>
</dbReference>
<evidence type="ECO:0000256" key="2">
    <source>
        <dbReference type="ARBA" id="ARBA00022840"/>
    </source>
</evidence>
<dbReference type="InterPro" id="IPR028350">
    <property type="entry name" value="DNAC/IstB-like"/>
</dbReference>
<sequence length="259" mass="29325">MLKQATIDKLHNMRLSAMADAFENQCRDYKTFDGLSFDDRFSMLVDREWDKRKSNKLQKLIRDAGFRYPNACIEDIEYHADRKLDKSQITALASGKYIAEDHHIILKGASGNGKTYIACALGVAACKNYIKVRYIRLPDLLNELAVAHGEGTFAKVMKFYQKVNLLILDEFLLSPLASDQARELLEICEARSVGGSTIFCTQFEPEGWYTRIGNEGDIMICEAIIDRVVHNSYEIMIEGRVSMRERHGLKASLKGGAND</sequence>
<dbReference type="PIRSF" id="PIRSF003073">
    <property type="entry name" value="DNAC_TnpB_IstB"/>
    <property type="match status" value="1"/>
</dbReference>
<dbReference type="InterPro" id="IPR027417">
    <property type="entry name" value="P-loop_NTPase"/>
</dbReference>
<dbReference type="PANTHER" id="PTHR30050">
    <property type="entry name" value="CHROMOSOMAL REPLICATION INITIATOR PROTEIN DNAA"/>
    <property type="match status" value="1"/>
</dbReference>
<dbReference type="CDD" id="cd00009">
    <property type="entry name" value="AAA"/>
    <property type="match status" value="1"/>
</dbReference>
<keyword evidence="1" id="KW-0547">Nucleotide-binding</keyword>
<dbReference type="SUPFAM" id="SSF52540">
    <property type="entry name" value="P-loop containing nucleoside triphosphate hydrolases"/>
    <property type="match status" value="1"/>
</dbReference>
<dbReference type="STRING" id="1528.SAMN04488579_1082"/>
<protein>
    <submittedName>
        <fullName evidence="4">DNA replication protein DnaC</fullName>
    </submittedName>
</protein>
<dbReference type="AlphaFoldDB" id="A0A1H3ESM2"/>
<dbReference type="RefSeq" id="WP_090244541.1">
    <property type="nucleotide sequence ID" value="NZ_FNOU01000008.1"/>
</dbReference>
<dbReference type="GO" id="GO:0005524">
    <property type="term" value="F:ATP binding"/>
    <property type="evidence" value="ECO:0007669"/>
    <property type="project" value="UniProtKB-KW"/>
</dbReference>
<dbReference type="NCBIfam" id="NF038214">
    <property type="entry name" value="IS21_help_AAA"/>
    <property type="match status" value="1"/>
</dbReference>
<feature type="domain" description="IstB-like ATP-binding" evidence="3">
    <location>
        <begin position="10"/>
        <end position="251"/>
    </location>
</feature>
<gene>
    <name evidence="4" type="ORF">SAMN04488579_1082</name>
</gene>
<keyword evidence="5" id="KW-1185">Reference proteome</keyword>
<evidence type="ECO:0000256" key="1">
    <source>
        <dbReference type="ARBA" id="ARBA00022741"/>
    </source>
</evidence>
<proteinExistence type="predicted"/>
<evidence type="ECO:0000313" key="4">
    <source>
        <dbReference type="EMBL" id="SDX80919.1"/>
    </source>
</evidence>